<reference evidence="3" key="1">
    <citation type="journal article" date="2021" name="Front. Microbiol.">
        <title>Comprehensive Comparative Genomics and Phenotyping of Methylobacterium Species.</title>
        <authorList>
            <person name="Alessa O."/>
            <person name="Ogura Y."/>
            <person name="Fujitani Y."/>
            <person name="Takami H."/>
            <person name="Hayashi T."/>
            <person name="Sahin N."/>
            <person name="Tani A."/>
        </authorList>
    </citation>
    <scope>NUCLEOTIDE SEQUENCE</scope>
    <source>
        <strain evidence="3">DSM 19015</strain>
    </source>
</reference>
<evidence type="ECO:0000313" key="3">
    <source>
        <dbReference type="EMBL" id="GJD96473.1"/>
    </source>
</evidence>
<feature type="domain" description="DUF4166" evidence="2">
    <location>
        <begin position="383"/>
        <end position="537"/>
    </location>
</feature>
<feature type="domain" description="Saccharopine dehydrogenase NADP binding" evidence="1">
    <location>
        <begin position="4"/>
        <end position="124"/>
    </location>
</feature>
<dbReference type="InterPro" id="IPR005097">
    <property type="entry name" value="Sacchrp_dh_NADP-bd"/>
</dbReference>
<accession>A0ABQ4S037</accession>
<dbReference type="RefSeq" id="WP_238245574.1">
    <property type="nucleotide sequence ID" value="NZ_BPQP01000061.1"/>
</dbReference>
<reference evidence="3" key="2">
    <citation type="submission" date="2021-08" db="EMBL/GenBank/DDBJ databases">
        <authorList>
            <person name="Tani A."/>
            <person name="Ola A."/>
            <person name="Ogura Y."/>
            <person name="Katsura K."/>
            <person name="Hayashi T."/>
        </authorList>
    </citation>
    <scope>NUCLEOTIDE SEQUENCE</scope>
    <source>
        <strain evidence="3">DSM 19015</strain>
    </source>
</reference>
<sequence length="553" mass="59886">MNTVLVLGGYGGFGARLSRRLSEDGWRVLVAGRSFAKAKRLAAELPGAEPLVADRNADLTPLLRQHRPLLLIDAAGPFQGSGYRVAEACIAERVHYIDLADARAFVCAIGDLDERARAAGVAVISGASSVPALSGAVLAELARGMDKVRSVAMSICASNQVTAGASVATAILSYVGKPFRVWKGGMWQEGIGWRRLRRDVYAVEGRRPLRRWVALADVPDYELVPESLPGRPSVIFRAGPEAAFQVFGLWLLSWLVSWGWVDSLTGLSRWLLPLQRLTTGRVSGRSAMAVEVKGICRGVPTIRRWTLVAEDGCGPEVPTLAAQLLARDIRQGLLPVGARPAGDLLRVASFRELFAALSIKDEITTTRYEPLYRRILGQGLDRLPGPVRAMHDAIGDGGAAGTATVVRGKSGPARLIGAVMRFPPEGTHRVHVTFEEENGAERWTRRFSDRSFSSAMSQQGKFLVERFGPLRFFFSLLPDSSGLKMVMAKWSLLGIPLPLSLAPRSLASETGVEGAFHFDVSITLPLIGLIVHYKGRLALDSTEPRMSPAPAMN</sequence>
<name>A0ABQ4S037_9HYPH</name>
<dbReference type="PANTHER" id="PTHR43796">
    <property type="entry name" value="CARBOXYNORSPERMIDINE SYNTHASE"/>
    <property type="match status" value="1"/>
</dbReference>
<dbReference type="Gene3D" id="3.40.50.720">
    <property type="entry name" value="NAD(P)-binding Rossmann-like Domain"/>
    <property type="match status" value="1"/>
</dbReference>
<organism evidence="3 4">
    <name type="scientific">Methylobacterium iners</name>
    <dbReference type="NCBI Taxonomy" id="418707"/>
    <lineage>
        <taxon>Bacteria</taxon>
        <taxon>Pseudomonadati</taxon>
        <taxon>Pseudomonadota</taxon>
        <taxon>Alphaproteobacteria</taxon>
        <taxon>Hyphomicrobiales</taxon>
        <taxon>Methylobacteriaceae</taxon>
        <taxon>Methylobacterium</taxon>
    </lineage>
</organism>
<dbReference type="Pfam" id="PF13761">
    <property type="entry name" value="DUF4166"/>
    <property type="match status" value="1"/>
</dbReference>
<evidence type="ECO:0000259" key="1">
    <source>
        <dbReference type="Pfam" id="PF03435"/>
    </source>
</evidence>
<dbReference type="Proteomes" id="UP001055125">
    <property type="component" value="Unassembled WGS sequence"/>
</dbReference>
<dbReference type="Pfam" id="PF03435">
    <property type="entry name" value="Sacchrp_dh_NADP"/>
    <property type="match status" value="1"/>
</dbReference>
<gene>
    <name evidence="3" type="ORF">OCOJLMKI_3694</name>
</gene>
<dbReference type="EMBL" id="BPQP01000061">
    <property type="protein sequence ID" value="GJD96473.1"/>
    <property type="molecule type" value="Genomic_DNA"/>
</dbReference>
<protein>
    <recommendedName>
        <fullName evidence="5">Saccharopine dehydrogenase</fullName>
    </recommendedName>
</protein>
<evidence type="ECO:0000259" key="2">
    <source>
        <dbReference type="Pfam" id="PF13761"/>
    </source>
</evidence>
<dbReference type="InterPro" id="IPR025311">
    <property type="entry name" value="DUF4166"/>
</dbReference>
<dbReference type="InterPro" id="IPR036291">
    <property type="entry name" value="NAD(P)-bd_dom_sf"/>
</dbReference>
<dbReference type="SUPFAM" id="SSF51735">
    <property type="entry name" value="NAD(P)-binding Rossmann-fold domains"/>
    <property type="match status" value="1"/>
</dbReference>
<evidence type="ECO:0000313" key="4">
    <source>
        <dbReference type="Proteomes" id="UP001055125"/>
    </source>
</evidence>
<proteinExistence type="predicted"/>
<evidence type="ECO:0008006" key="5">
    <source>
        <dbReference type="Google" id="ProtNLM"/>
    </source>
</evidence>
<keyword evidence="4" id="KW-1185">Reference proteome</keyword>
<dbReference type="PANTHER" id="PTHR43796:SF2">
    <property type="entry name" value="CARBOXYNORSPERMIDINE SYNTHASE"/>
    <property type="match status" value="1"/>
</dbReference>
<comment type="caution">
    <text evidence="3">The sequence shown here is derived from an EMBL/GenBank/DDBJ whole genome shotgun (WGS) entry which is preliminary data.</text>
</comment>